<dbReference type="PROSITE" id="PS50082">
    <property type="entry name" value="WD_REPEATS_2"/>
    <property type="match status" value="12"/>
</dbReference>
<evidence type="ECO:0000313" key="7">
    <source>
        <dbReference type="Proteomes" id="UP000625316"/>
    </source>
</evidence>
<evidence type="ECO:0000259" key="5">
    <source>
        <dbReference type="PROSITE" id="PS50104"/>
    </source>
</evidence>
<feature type="repeat" description="WD" evidence="3">
    <location>
        <begin position="462"/>
        <end position="503"/>
    </location>
</feature>
<feature type="repeat" description="WD" evidence="3">
    <location>
        <begin position="420"/>
        <end position="461"/>
    </location>
</feature>
<proteinExistence type="predicted"/>
<keyword evidence="7" id="KW-1185">Reference proteome</keyword>
<dbReference type="InterPro" id="IPR000157">
    <property type="entry name" value="TIR_dom"/>
</dbReference>
<keyword evidence="4" id="KW-0472">Membrane</keyword>
<name>A0A928VQB2_9CYAN</name>
<feature type="repeat" description="WD" evidence="3">
    <location>
        <begin position="779"/>
        <end position="813"/>
    </location>
</feature>
<dbReference type="Gene3D" id="2.130.10.10">
    <property type="entry name" value="YVTN repeat-like/Quinoprotein amine dehydrogenase"/>
    <property type="match status" value="6"/>
</dbReference>
<evidence type="ECO:0000256" key="4">
    <source>
        <dbReference type="SAM" id="Phobius"/>
    </source>
</evidence>
<dbReference type="InterPro" id="IPR035897">
    <property type="entry name" value="Toll_tir_struct_dom_sf"/>
</dbReference>
<protein>
    <submittedName>
        <fullName evidence="6">TIR domain-containing protein</fullName>
    </submittedName>
</protein>
<dbReference type="PRINTS" id="PR00320">
    <property type="entry name" value="GPROTEINBRPT"/>
</dbReference>
<feature type="domain" description="TIR" evidence="5">
    <location>
        <begin position="1"/>
        <end position="132"/>
    </location>
</feature>
<dbReference type="AlphaFoldDB" id="A0A928VQB2"/>
<evidence type="ECO:0000256" key="2">
    <source>
        <dbReference type="ARBA" id="ARBA00022737"/>
    </source>
</evidence>
<dbReference type="SMART" id="SM00320">
    <property type="entry name" value="WD40"/>
    <property type="match status" value="14"/>
</dbReference>
<dbReference type="EMBL" id="JADEXQ010000077">
    <property type="protein sequence ID" value="MBE9031838.1"/>
    <property type="molecule type" value="Genomic_DNA"/>
</dbReference>
<dbReference type="GO" id="GO:0007165">
    <property type="term" value="P:signal transduction"/>
    <property type="evidence" value="ECO:0007669"/>
    <property type="project" value="InterPro"/>
</dbReference>
<feature type="transmembrane region" description="Helical" evidence="4">
    <location>
        <begin position="232"/>
        <end position="251"/>
    </location>
</feature>
<feature type="repeat" description="WD" evidence="3">
    <location>
        <begin position="504"/>
        <end position="545"/>
    </location>
</feature>
<keyword evidence="2" id="KW-0677">Repeat</keyword>
<feature type="repeat" description="WD" evidence="3">
    <location>
        <begin position="814"/>
        <end position="855"/>
    </location>
</feature>
<dbReference type="Pfam" id="PF00400">
    <property type="entry name" value="WD40"/>
    <property type="match status" value="14"/>
</dbReference>
<feature type="repeat" description="WD" evidence="3">
    <location>
        <begin position="601"/>
        <end position="635"/>
    </location>
</feature>
<dbReference type="PANTHER" id="PTHR19879:SF9">
    <property type="entry name" value="TRANSCRIPTION INITIATION FACTOR TFIID SUBUNIT 5"/>
    <property type="match status" value="1"/>
</dbReference>
<dbReference type="InterPro" id="IPR036322">
    <property type="entry name" value="WD40_repeat_dom_sf"/>
</dbReference>
<dbReference type="InterPro" id="IPR020472">
    <property type="entry name" value="WD40_PAC1"/>
</dbReference>
<evidence type="ECO:0000313" key="6">
    <source>
        <dbReference type="EMBL" id="MBE9031838.1"/>
    </source>
</evidence>
<feature type="repeat" description="WD" evidence="3">
    <location>
        <begin position="686"/>
        <end position="727"/>
    </location>
</feature>
<dbReference type="PROSITE" id="PS50294">
    <property type="entry name" value="WD_REPEATS_REGION"/>
    <property type="match status" value="12"/>
</dbReference>
<organism evidence="6 7">
    <name type="scientific">Romeriopsis navalis LEGE 11480</name>
    <dbReference type="NCBI Taxonomy" id="2777977"/>
    <lineage>
        <taxon>Bacteria</taxon>
        <taxon>Bacillati</taxon>
        <taxon>Cyanobacteriota</taxon>
        <taxon>Cyanophyceae</taxon>
        <taxon>Leptolyngbyales</taxon>
        <taxon>Leptolyngbyaceae</taxon>
        <taxon>Romeriopsis</taxon>
        <taxon>Romeriopsis navalis</taxon>
    </lineage>
</organism>
<keyword evidence="1 3" id="KW-0853">WD repeat</keyword>
<dbReference type="Pfam" id="PF13676">
    <property type="entry name" value="TIR_2"/>
    <property type="match status" value="1"/>
</dbReference>
<sequence>MKDIFISYSRRDQEFVNKLNQAIEATGRDAWIDWQDIKPTVKWWQEIERGIEGANNFVFVISPDSIASSVCEKEIDHARQHNKRLVPIIYREGFVVDPASEAHAALNAHNWLLFREQDDFDKSFALLVESIEMDLDHVKAHTRLLQRSLEWIQERRDSFLLRGDDLLDAEIWEKEATTKAPKITPEQRKYIHQSRRAEDDENERKQILLNAKTQAEEKVQLAERRVKRGNGFLGLTVLALGIAAGTAIFTYRRWEEVQNYALIDRQLNQANQVFETSQLDGFIQAAVAARKAQAIMPDEFAKMNQEHWPLLGTLTRIFGEQREQQRLIGHRNVVNQSVFSPNGTILATASRDGIIKLWNVKTGKPIRTFPKQPGWRISMSIAFSPDGKILASNGGIRSGKSTSRIIQLWDVATGKSIRQLGKNLDTIYSLRFSPDGETLATAGYDKTIKLWNFKTGELLRKLEGHTGTIYSISFSPDGKTLASGSADKTIKIWNIETEKSEKTFKGHTGAIRGVAFRHDGKILASASQDSTAKLWNIKTGNLLRTITGHASGVRAVRFTPNGRNLLTASYDYTAKLWNVPLLDKKADFDQRATAVFEVTTLQGHVGPIYDANLSGDGQWLTTASIDGTARIWKVQGGLQSGKPPQHEKTITDLAFSQPDGRFFISVSSDRKLKIWDTKTRELLDSVKAHDGRITRAAFSPTQQLIATASTDKTIKLWQLNNDGTVQPLSTLEGHRDTIQSIEFSPDGKYIVSGSADSTAKLWDISSGKQIHTFEGHSLVISVNFSPDGQLIATGSDDETIRLWNAETFDAIATLKGHLGAIRSLKFSPDSKLLASGSGDRTIKVWNTQTQKLVRTLNGHRQAIYSIEFQPQRNRQLLVSAGADQRIIHWDLEAGEMIADFQAANHWILAAKYSPDGKLLASAGGDRIIRFISLDRLSHWISVSCRWLTPYLTNNPEKNSYDVPRAFGKIEKRKVCPELGSK</sequence>
<gene>
    <name evidence="6" type="ORF">IQ266_19055</name>
</gene>
<reference evidence="6" key="1">
    <citation type="submission" date="2020-10" db="EMBL/GenBank/DDBJ databases">
        <authorList>
            <person name="Castelo-Branco R."/>
            <person name="Eusebio N."/>
            <person name="Adriana R."/>
            <person name="Vieira A."/>
            <person name="Brugerolle De Fraissinette N."/>
            <person name="Rezende De Castro R."/>
            <person name="Schneider M.P."/>
            <person name="Vasconcelos V."/>
            <person name="Leao P.N."/>
        </authorList>
    </citation>
    <scope>NUCLEOTIDE SEQUENCE</scope>
    <source>
        <strain evidence="6">LEGE 11480</strain>
    </source>
</reference>
<dbReference type="InterPro" id="IPR015943">
    <property type="entry name" value="WD40/YVTN_repeat-like_dom_sf"/>
</dbReference>
<keyword evidence="4" id="KW-1133">Transmembrane helix</keyword>
<evidence type="ECO:0000256" key="3">
    <source>
        <dbReference type="PROSITE-ProRule" id="PRU00221"/>
    </source>
</evidence>
<dbReference type="SUPFAM" id="SSF52200">
    <property type="entry name" value="Toll/Interleukin receptor TIR domain"/>
    <property type="match status" value="1"/>
</dbReference>
<accession>A0A928VQB2</accession>
<dbReference type="PROSITE" id="PS00678">
    <property type="entry name" value="WD_REPEATS_1"/>
    <property type="match status" value="8"/>
</dbReference>
<comment type="caution">
    <text evidence="6">The sequence shown here is derived from an EMBL/GenBank/DDBJ whole genome shotgun (WGS) entry which is preliminary data.</text>
</comment>
<feature type="repeat" description="WD" evidence="3">
    <location>
        <begin position="856"/>
        <end position="899"/>
    </location>
</feature>
<dbReference type="PANTHER" id="PTHR19879">
    <property type="entry name" value="TRANSCRIPTION INITIATION FACTOR TFIID"/>
    <property type="match status" value="1"/>
</dbReference>
<dbReference type="Gene3D" id="3.40.50.10140">
    <property type="entry name" value="Toll/interleukin-1 receptor homology (TIR) domain"/>
    <property type="match status" value="1"/>
</dbReference>
<dbReference type="PROSITE" id="PS50104">
    <property type="entry name" value="TIR"/>
    <property type="match status" value="1"/>
</dbReference>
<dbReference type="InterPro" id="IPR019775">
    <property type="entry name" value="WD40_repeat_CS"/>
</dbReference>
<dbReference type="CDD" id="cd00200">
    <property type="entry name" value="WD40"/>
    <property type="match status" value="2"/>
</dbReference>
<feature type="repeat" description="WD" evidence="3">
    <location>
        <begin position="327"/>
        <end position="368"/>
    </location>
</feature>
<dbReference type="RefSeq" id="WP_264326665.1">
    <property type="nucleotide sequence ID" value="NZ_JADEXQ010000077.1"/>
</dbReference>
<keyword evidence="4" id="KW-0812">Transmembrane</keyword>
<evidence type="ECO:0000256" key="1">
    <source>
        <dbReference type="ARBA" id="ARBA00022574"/>
    </source>
</evidence>
<dbReference type="Proteomes" id="UP000625316">
    <property type="component" value="Unassembled WGS sequence"/>
</dbReference>
<feature type="repeat" description="WD" evidence="3">
    <location>
        <begin position="731"/>
        <end position="772"/>
    </location>
</feature>
<dbReference type="InterPro" id="IPR001680">
    <property type="entry name" value="WD40_rpt"/>
</dbReference>
<feature type="repeat" description="WD" evidence="3">
    <location>
        <begin position="546"/>
        <end position="579"/>
    </location>
</feature>
<feature type="repeat" description="WD" evidence="3">
    <location>
        <begin position="643"/>
        <end position="685"/>
    </location>
</feature>
<dbReference type="SUPFAM" id="SSF50978">
    <property type="entry name" value="WD40 repeat-like"/>
    <property type="match status" value="2"/>
</dbReference>